<dbReference type="AlphaFoldDB" id="A0A1V4BYH0"/>
<evidence type="ECO:0000313" key="3">
    <source>
        <dbReference type="Proteomes" id="UP000189835"/>
    </source>
</evidence>
<dbReference type="Proteomes" id="UP000189835">
    <property type="component" value="Unassembled WGS sequence"/>
</dbReference>
<feature type="domain" description="TrwC relaxase" evidence="1">
    <location>
        <begin position="12"/>
        <end position="355"/>
    </location>
</feature>
<dbReference type="InterPro" id="IPR014862">
    <property type="entry name" value="TrwC"/>
</dbReference>
<protein>
    <recommendedName>
        <fullName evidence="1">TrwC relaxase domain-containing protein</fullName>
    </recommendedName>
</protein>
<dbReference type="SUPFAM" id="SSF55464">
    <property type="entry name" value="Origin of replication-binding domain, RBD-like"/>
    <property type="match status" value="1"/>
</dbReference>
<reference evidence="2 3" key="1">
    <citation type="submission" date="2017-02" db="EMBL/GenBank/DDBJ databases">
        <title>Genome sequence of Microcystis aeruginosa KW.</title>
        <authorList>
            <person name="Oh H.-M."/>
            <person name="Ahn C.-Y."/>
            <person name="Jeong H."/>
            <person name="Srivastava A."/>
            <person name="Lee H.-G."/>
            <person name="Kang S.-R."/>
        </authorList>
    </citation>
    <scope>NUCLEOTIDE SEQUENCE [LARGE SCALE GENOMIC DNA]</scope>
    <source>
        <strain evidence="2 3">KW</strain>
    </source>
</reference>
<name>A0A1V4BYH0_MICAE</name>
<comment type="caution">
    <text evidence="2">The sequence shown here is derived from an EMBL/GenBank/DDBJ whole genome shotgun (WGS) entry which is preliminary data.</text>
</comment>
<accession>A0A1V4BYH0</accession>
<dbReference type="NCBIfam" id="NF041492">
    <property type="entry name" value="MobF"/>
    <property type="match status" value="1"/>
</dbReference>
<organism evidence="2 3">
    <name type="scientific">Microcystis aeruginosa KW</name>
    <dbReference type="NCBI Taxonomy" id="1960155"/>
    <lineage>
        <taxon>Bacteria</taxon>
        <taxon>Bacillati</taxon>
        <taxon>Cyanobacteriota</taxon>
        <taxon>Cyanophyceae</taxon>
        <taxon>Oscillatoriophycideae</taxon>
        <taxon>Chroococcales</taxon>
        <taxon>Microcystaceae</taxon>
        <taxon>Microcystis</taxon>
    </lineage>
</organism>
<dbReference type="Pfam" id="PF08751">
    <property type="entry name" value="TrwC"/>
    <property type="match status" value="1"/>
</dbReference>
<gene>
    <name evidence="2" type="ORF">B1L04_03070</name>
</gene>
<evidence type="ECO:0000259" key="1">
    <source>
        <dbReference type="Pfam" id="PF08751"/>
    </source>
</evidence>
<dbReference type="EMBL" id="MVGR01000002">
    <property type="protein sequence ID" value="OPF19779.1"/>
    <property type="molecule type" value="Genomic_DNA"/>
</dbReference>
<dbReference type="RefSeq" id="WP_170915357.1">
    <property type="nucleotide sequence ID" value="NZ_MVGR01000002.1"/>
</dbReference>
<sequence length="459" mass="51469">MNSIDIIRAGRESYYLSLGKDDYYTGHADPEGVFLGAGAKSLRILGQTIQERDPTLKNLFQGLSPDGKTELRQGLATVREYHTLRDPLTQQTVRTESGKPLYLSRDEVAQIQNGDANRYSDRLKSLSKTHQTDDFSAWLHTTERASVVAYDNVFSAPKDVSILWSLSPNEKDRETIVTLHQRATKAAISYLEEQAFIRTGKGGILSEPARATFAVFTHTTSRELDPQLHSHALMLNVGITAEGKTGALDGKEILEARYASGMIYQNELRRGLERHFGVETYDQPFSKGRGSSFGISGISEGIKEEFSRRTVEIRQRVDPGMTAKQKRAEVLKTRKEKDKNVDNAALLKEWQQRGKAQGFCWDKVVGKAKTKNISTEKEYRLLYREVATRLHASEQRGSVKDHTIVTSIASAARGKLSTQDVHKIAAGFKTQFLKSHPQSNGKTLYTLNEKGFKRITEND</sequence>
<proteinExistence type="predicted"/>
<evidence type="ECO:0000313" key="2">
    <source>
        <dbReference type="EMBL" id="OPF19779.1"/>
    </source>
</evidence>